<evidence type="ECO:0000313" key="4">
    <source>
        <dbReference type="Proteomes" id="UP000507222"/>
    </source>
</evidence>
<reference evidence="3 4" key="1">
    <citation type="submission" date="2020-05" db="EMBL/GenBank/DDBJ databases">
        <authorList>
            <person name="Campoy J."/>
            <person name="Schneeberger K."/>
            <person name="Spophaly S."/>
        </authorList>
    </citation>
    <scope>NUCLEOTIDE SEQUENCE [LARGE SCALE GENOMIC DNA]</scope>
    <source>
        <strain evidence="3">PruArmRojPasFocal</strain>
    </source>
</reference>
<keyword evidence="1" id="KW-1133">Transmembrane helix</keyword>
<feature type="domain" description="Late embryogenesis abundant protein LEA-2 subgroup" evidence="2">
    <location>
        <begin position="83"/>
        <end position="179"/>
    </location>
</feature>
<accession>A0A6J5V7I1</accession>
<evidence type="ECO:0000256" key="1">
    <source>
        <dbReference type="SAM" id="Phobius"/>
    </source>
</evidence>
<sequence length="203" mass="22397">MTENSDHLTKPNKRKRSCLIAIGVVLFLILLLFIIALILALTVFKTRQPITQILSASVDGVAPRVSFPAVQIELNITLDLMILVENRNHASFKHGTGKTFLLYQGNQVGDADLYPGFIPSRGNSTLPCRLTLQADRLANNMSNLISDLLGGEFVLETRTRIPGRVTLLGFIKKHAVAVSECQLTIGFPDMKVKRQVCKSKAKL</sequence>
<protein>
    <recommendedName>
        <fullName evidence="2">Late embryogenesis abundant protein LEA-2 subgroup domain-containing protein</fullName>
    </recommendedName>
</protein>
<keyword evidence="1" id="KW-0812">Transmembrane</keyword>
<dbReference type="InterPro" id="IPR004864">
    <property type="entry name" value="LEA_2"/>
</dbReference>
<gene>
    <name evidence="3" type="ORF">CURHAP_LOCUS40693</name>
</gene>
<dbReference type="PANTHER" id="PTHR31852">
    <property type="entry name" value="LATE EMBRYOGENESIS ABUNDANT (LEA) HYDROXYPROLINE-RICH GLYCOPROTEIN FAMILY"/>
    <property type="match status" value="1"/>
</dbReference>
<dbReference type="InterPro" id="IPR055301">
    <property type="entry name" value="Lea14-like_2"/>
</dbReference>
<evidence type="ECO:0000313" key="3">
    <source>
        <dbReference type="EMBL" id="CAB4285006.1"/>
    </source>
</evidence>
<keyword evidence="1" id="KW-0472">Membrane</keyword>
<dbReference type="Proteomes" id="UP000507222">
    <property type="component" value="Unassembled WGS sequence"/>
</dbReference>
<organism evidence="3 4">
    <name type="scientific">Prunus armeniaca</name>
    <name type="common">Apricot</name>
    <name type="synonym">Armeniaca vulgaris</name>
    <dbReference type="NCBI Taxonomy" id="36596"/>
    <lineage>
        <taxon>Eukaryota</taxon>
        <taxon>Viridiplantae</taxon>
        <taxon>Streptophyta</taxon>
        <taxon>Embryophyta</taxon>
        <taxon>Tracheophyta</taxon>
        <taxon>Spermatophyta</taxon>
        <taxon>Magnoliopsida</taxon>
        <taxon>eudicotyledons</taxon>
        <taxon>Gunneridae</taxon>
        <taxon>Pentapetalae</taxon>
        <taxon>rosids</taxon>
        <taxon>fabids</taxon>
        <taxon>Rosales</taxon>
        <taxon>Rosaceae</taxon>
        <taxon>Amygdaloideae</taxon>
        <taxon>Amygdaleae</taxon>
        <taxon>Prunus</taxon>
    </lineage>
</organism>
<dbReference type="Pfam" id="PF03168">
    <property type="entry name" value="LEA_2"/>
    <property type="match status" value="1"/>
</dbReference>
<dbReference type="EMBL" id="CAEKDK010000006">
    <property type="protein sequence ID" value="CAB4285006.1"/>
    <property type="molecule type" value="Genomic_DNA"/>
</dbReference>
<evidence type="ECO:0000259" key="2">
    <source>
        <dbReference type="Pfam" id="PF03168"/>
    </source>
</evidence>
<name>A0A6J5V7I1_PRUAR</name>
<dbReference type="AlphaFoldDB" id="A0A6J5V7I1"/>
<feature type="transmembrane region" description="Helical" evidence="1">
    <location>
        <begin position="20"/>
        <end position="44"/>
    </location>
</feature>
<proteinExistence type="predicted"/>